<organism evidence="1 2">
    <name type="scientific">Hymenobacter guriensis</name>
    <dbReference type="NCBI Taxonomy" id="2793065"/>
    <lineage>
        <taxon>Bacteria</taxon>
        <taxon>Pseudomonadati</taxon>
        <taxon>Bacteroidota</taxon>
        <taxon>Cytophagia</taxon>
        <taxon>Cytophagales</taxon>
        <taxon>Hymenobacteraceae</taxon>
        <taxon>Hymenobacter</taxon>
    </lineage>
</organism>
<dbReference type="InterPro" id="IPR046601">
    <property type="entry name" value="DUF6660"/>
</dbReference>
<accession>A0ABS0L8K6</accession>
<evidence type="ECO:0008006" key="3">
    <source>
        <dbReference type="Google" id="ProtNLM"/>
    </source>
</evidence>
<gene>
    <name evidence="1" type="ORF">I5L79_19475</name>
</gene>
<dbReference type="Pfam" id="PF20365">
    <property type="entry name" value="DUF6660"/>
    <property type="match status" value="1"/>
</dbReference>
<dbReference type="EMBL" id="JADWYK010000016">
    <property type="protein sequence ID" value="MBG8555734.1"/>
    <property type="molecule type" value="Genomic_DNA"/>
</dbReference>
<protein>
    <recommendedName>
        <fullName evidence="3">Secreted protein</fullName>
    </recommendedName>
</protein>
<comment type="caution">
    <text evidence="1">The sequence shown here is derived from an EMBL/GenBank/DDBJ whole genome shotgun (WGS) entry which is preliminary data.</text>
</comment>
<proteinExistence type="predicted"/>
<evidence type="ECO:0000313" key="1">
    <source>
        <dbReference type="EMBL" id="MBG8555734.1"/>
    </source>
</evidence>
<sequence>MRLFSVFFACYLALLACLPCVDREPVRANSTQTFVSATSHEAASHLAGDWCTPLCQCHCCAGTSLPTALRLALTAPPKVFYASGRYSRLQPPAARQMPGSIWQPPQA</sequence>
<dbReference type="Proteomes" id="UP000601099">
    <property type="component" value="Unassembled WGS sequence"/>
</dbReference>
<name>A0ABS0L8K6_9BACT</name>
<keyword evidence="2" id="KW-1185">Reference proteome</keyword>
<reference evidence="1 2" key="1">
    <citation type="submission" date="2020-11" db="EMBL/GenBank/DDBJ databases">
        <title>Hymenobacter sp.</title>
        <authorList>
            <person name="Kim M.K."/>
        </authorList>
    </citation>
    <scope>NUCLEOTIDE SEQUENCE [LARGE SCALE GENOMIC DNA]</scope>
    <source>
        <strain evidence="1 2">BT594</strain>
    </source>
</reference>
<dbReference type="PROSITE" id="PS51257">
    <property type="entry name" value="PROKAR_LIPOPROTEIN"/>
    <property type="match status" value="1"/>
</dbReference>
<dbReference type="RefSeq" id="WP_196956754.1">
    <property type="nucleotide sequence ID" value="NZ_JADWYK010000016.1"/>
</dbReference>
<evidence type="ECO:0000313" key="2">
    <source>
        <dbReference type="Proteomes" id="UP000601099"/>
    </source>
</evidence>